<reference evidence="1" key="1">
    <citation type="submission" date="2022-03" db="EMBL/GenBank/DDBJ databases">
        <title>Complete genome sequence of Caldinitratiruptor microaerophilus.</title>
        <authorList>
            <person name="Mukaiyama R."/>
            <person name="Nishiyama T."/>
            <person name="Ueda K."/>
        </authorList>
    </citation>
    <scope>NUCLEOTIDE SEQUENCE</scope>
    <source>
        <strain evidence="1">JCM 16183</strain>
    </source>
</reference>
<sequence>MATTKEDLHALVDRLTNDQAQELLEYARWLLGEEDDRLSADDLAAVKRGLADIRAGRVRPWEEVRRTLGR</sequence>
<dbReference type="EMBL" id="AP025628">
    <property type="protein sequence ID" value="BDG59806.1"/>
    <property type="molecule type" value="Genomic_DNA"/>
</dbReference>
<organism evidence="1 2">
    <name type="scientific">Caldinitratiruptor microaerophilus</name>
    <dbReference type="NCBI Taxonomy" id="671077"/>
    <lineage>
        <taxon>Bacteria</taxon>
        <taxon>Bacillati</taxon>
        <taxon>Bacillota</taxon>
        <taxon>Clostridia</taxon>
        <taxon>Eubacteriales</taxon>
        <taxon>Symbiobacteriaceae</taxon>
        <taxon>Caldinitratiruptor</taxon>
    </lineage>
</organism>
<dbReference type="Proteomes" id="UP001163687">
    <property type="component" value="Chromosome"/>
</dbReference>
<accession>A0AA35G5P0</accession>
<keyword evidence="2" id="KW-1185">Reference proteome</keyword>
<name>A0AA35G5P0_9FIRM</name>
<proteinExistence type="predicted"/>
<dbReference type="RefSeq" id="WP_264843897.1">
    <property type="nucleotide sequence ID" value="NZ_AP025628.1"/>
</dbReference>
<evidence type="ECO:0008006" key="3">
    <source>
        <dbReference type="Google" id="ProtNLM"/>
    </source>
</evidence>
<dbReference type="AlphaFoldDB" id="A0AA35G5P0"/>
<gene>
    <name evidence="1" type="ORF">caldi_08960</name>
</gene>
<evidence type="ECO:0000313" key="1">
    <source>
        <dbReference type="EMBL" id="BDG59806.1"/>
    </source>
</evidence>
<evidence type="ECO:0000313" key="2">
    <source>
        <dbReference type="Proteomes" id="UP001163687"/>
    </source>
</evidence>
<dbReference type="KEGG" id="cmic:caldi_08960"/>
<protein>
    <recommendedName>
        <fullName evidence="3">Addiction module component</fullName>
    </recommendedName>
</protein>